<evidence type="ECO:0000313" key="2">
    <source>
        <dbReference type="EMBL" id="MCT8972284.1"/>
    </source>
</evidence>
<dbReference type="Gene3D" id="3.40.50.150">
    <property type="entry name" value="Vaccinia Virus protein VP39"/>
    <property type="match status" value="1"/>
</dbReference>
<dbReference type="SUPFAM" id="SSF53335">
    <property type="entry name" value="S-adenosyl-L-methionine-dependent methyltransferases"/>
    <property type="match status" value="1"/>
</dbReference>
<protein>
    <submittedName>
        <fullName evidence="2">Class I SAM-dependent methyltransferase</fullName>
    </submittedName>
</protein>
<comment type="caution">
    <text evidence="2">The sequence shown here is derived from an EMBL/GenBank/DDBJ whole genome shotgun (WGS) entry which is preliminary data.</text>
</comment>
<evidence type="ECO:0000313" key="3">
    <source>
        <dbReference type="Proteomes" id="UP001320898"/>
    </source>
</evidence>
<evidence type="ECO:0000259" key="1">
    <source>
        <dbReference type="Pfam" id="PF13649"/>
    </source>
</evidence>
<dbReference type="CDD" id="cd02440">
    <property type="entry name" value="AdoMet_MTases"/>
    <property type="match status" value="1"/>
</dbReference>
<dbReference type="GO" id="GO:0008168">
    <property type="term" value="F:methyltransferase activity"/>
    <property type="evidence" value="ECO:0007669"/>
    <property type="project" value="UniProtKB-KW"/>
</dbReference>
<keyword evidence="2" id="KW-0808">Transferase</keyword>
<name>A0AAW5QZF0_9HYPH</name>
<dbReference type="Pfam" id="PF13649">
    <property type="entry name" value="Methyltransf_25"/>
    <property type="match status" value="1"/>
</dbReference>
<reference evidence="2 3" key="1">
    <citation type="submission" date="2022-04" db="EMBL/GenBank/DDBJ databases">
        <authorList>
            <person name="Ye Y.-Q."/>
            <person name="Du Z.-J."/>
        </authorList>
    </citation>
    <scope>NUCLEOTIDE SEQUENCE [LARGE SCALE GENOMIC DNA]</scope>
    <source>
        <strain evidence="2 3">A6E488</strain>
    </source>
</reference>
<feature type="domain" description="Methyltransferase" evidence="1">
    <location>
        <begin position="26"/>
        <end position="100"/>
    </location>
</feature>
<keyword evidence="3" id="KW-1185">Reference proteome</keyword>
<sequence>MHPGPKLPSPWVTRFLSGTRAGGTMLDVACGSGRHLRHGLDQGLVVTGIDRDLSDAEDLGERGDVALIEADLETGRPFPLRDLRFDAVVVTHYLWRPILSDIVGCVADDGVFVYETFALGHHREGRPMRPDFLLKPNELLEVALPRLVVIAYEHGELPGDDAHGGHARVVQRIAACGPGHRWAGDTPFVFADDRPR</sequence>
<keyword evidence="2" id="KW-0489">Methyltransferase</keyword>
<dbReference type="GO" id="GO:0032259">
    <property type="term" value="P:methylation"/>
    <property type="evidence" value="ECO:0007669"/>
    <property type="project" value="UniProtKB-KW"/>
</dbReference>
<dbReference type="InterPro" id="IPR029063">
    <property type="entry name" value="SAM-dependent_MTases_sf"/>
</dbReference>
<accession>A0AAW5QZF0</accession>
<gene>
    <name evidence="2" type="ORF">MUB46_10485</name>
</gene>
<dbReference type="Proteomes" id="UP001320898">
    <property type="component" value="Unassembled WGS sequence"/>
</dbReference>
<dbReference type="InterPro" id="IPR041698">
    <property type="entry name" value="Methyltransf_25"/>
</dbReference>
<proteinExistence type="predicted"/>
<dbReference type="RefSeq" id="WP_261615850.1">
    <property type="nucleotide sequence ID" value="NZ_JALIDZ010000004.1"/>
</dbReference>
<organism evidence="2 3">
    <name type="scientific">Microbaculum marinisediminis</name>
    <dbReference type="NCBI Taxonomy" id="2931392"/>
    <lineage>
        <taxon>Bacteria</taxon>
        <taxon>Pseudomonadati</taxon>
        <taxon>Pseudomonadota</taxon>
        <taxon>Alphaproteobacteria</taxon>
        <taxon>Hyphomicrobiales</taxon>
        <taxon>Tepidamorphaceae</taxon>
        <taxon>Microbaculum</taxon>
    </lineage>
</organism>
<dbReference type="EMBL" id="JALIDZ010000004">
    <property type="protein sequence ID" value="MCT8972284.1"/>
    <property type="molecule type" value="Genomic_DNA"/>
</dbReference>
<dbReference type="AlphaFoldDB" id="A0AAW5QZF0"/>